<dbReference type="Proteomes" id="UP000603457">
    <property type="component" value="Unassembled WGS sequence"/>
</dbReference>
<organism evidence="2 3">
    <name type="scientific">Nostoc spongiaeforme FACHB-130</name>
    <dbReference type="NCBI Taxonomy" id="1357510"/>
    <lineage>
        <taxon>Bacteria</taxon>
        <taxon>Bacillati</taxon>
        <taxon>Cyanobacteriota</taxon>
        <taxon>Cyanophyceae</taxon>
        <taxon>Nostocales</taxon>
        <taxon>Nostocaceae</taxon>
        <taxon>Nostoc</taxon>
    </lineage>
</organism>
<accession>A0ABR8G044</accession>
<sequence>MPVLNSVIRRYTPPTCTLEVLAQSSPLSRWMGKTVIKQLSFELRIDDPRLPEERRVVIRGDRDQLEALCDAVTSYVQQFLQQSPESFSLGLSDFADAITTSDDSAPSALSTQTLKSFAADIPRSKIYLEPGSSLTHKLHLGSLSGQASSPLVQLSLLQLYDLASALDEYSADVMALPSLNNNNSVLRFPAWAPVAAVLVLSVGLLPITLQYANYYRQNQPTTANKTTSQESDVALAPAPSANLSTPLPGLASPDNLPSLPPIDSTLPLPTSRLPAQPVIPSGAGISSANSATSLGVPSTSSKTGLNIPQASISTKNNLPSTTSTTISGQQIALNPVPPINQGEISLPQRRSLPPRLSSGADNLSSTSIPSIVPPPLATIPNNNRGNNLSPEYSPTNQPLGEKITSSLPPSAENNPFVDRLGDTPQTSTPSNVATNSTIFDTTQIAEARSFFQKRWQPPAGLTQTLEYSLTVDVDGSLARILPLNKPAREFIDNTGIPAIGKPFVSGNKSGQNIRIRVVFSPDGKVQTFSESE</sequence>
<feature type="compositionally biased region" description="Polar residues" evidence="1">
    <location>
        <begin position="222"/>
        <end position="231"/>
    </location>
</feature>
<dbReference type="InterPro" id="IPR025569">
    <property type="entry name" value="DUF4335"/>
</dbReference>
<feature type="region of interest" description="Disordered" evidence="1">
    <location>
        <begin position="222"/>
        <end position="264"/>
    </location>
</feature>
<keyword evidence="3" id="KW-1185">Reference proteome</keyword>
<comment type="caution">
    <text evidence="2">The sequence shown here is derived from an EMBL/GenBank/DDBJ whole genome shotgun (WGS) entry which is preliminary data.</text>
</comment>
<dbReference type="Pfam" id="PF14233">
    <property type="entry name" value="DUF4335"/>
    <property type="match status" value="1"/>
</dbReference>
<proteinExistence type="predicted"/>
<feature type="region of interest" description="Disordered" evidence="1">
    <location>
        <begin position="290"/>
        <end position="324"/>
    </location>
</feature>
<dbReference type="EMBL" id="JACJTB010000029">
    <property type="protein sequence ID" value="MBD2596584.1"/>
    <property type="molecule type" value="Genomic_DNA"/>
</dbReference>
<evidence type="ECO:0000256" key="1">
    <source>
        <dbReference type="SAM" id="MobiDB-lite"/>
    </source>
</evidence>
<feature type="compositionally biased region" description="Polar residues" evidence="1">
    <location>
        <begin position="290"/>
        <end position="319"/>
    </location>
</feature>
<feature type="compositionally biased region" description="Polar residues" evidence="1">
    <location>
        <begin position="379"/>
        <end position="401"/>
    </location>
</feature>
<evidence type="ECO:0000313" key="2">
    <source>
        <dbReference type="EMBL" id="MBD2596584.1"/>
    </source>
</evidence>
<evidence type="ECO:0000313" key="3">
    <source>
        <dbReference type="Proteomes" id="UP000603457"/>
    </source>
</evidence>
<name>A0ABR8G044_9NOSO</name>
<gene>
    <name evidence="2" type="ORF">H6G74_19930</name>
</gene>
<feature type="region of interest" description="Disordered" evidence="1">
    <location>
        <begin position="349"/>
        <end position="401"/>
    </location>
</feature>
<reference evidence="2 3" key="1">
    <citation type="journal article" date="2020" name="ISME J.">
        <title>Comparative genomics reveals insights into cyanobacterial evolution and habitat adaptation.</title>
        <authorList>
            <person name="Chen M.Y."/>
            <person name="Teng W.K."/>
            <person name="Zhao L."/>
            <person name="Hu C.X."/>
            <person name="Zhou Y.K."/>
            <person name="Han B.P."/>
            <person name="Song L.R."/>
            <person name="Shu W.S."/>
        </authorList>
    </citation>
    <scope>NUCLEOTIDE SEQUENCE [LARGE SCALE GENOMIC DNA]</scope>
    <source>
        <strain evidence="2 3">FACHB-130</strain>
    </source>
</reference>
<protein>
    <submittedName>
        <fullName evidence="2">DUF4335 domain-containing protein</fullName>
    </submittedName>
</protein>